<protein>
    <submittedName>
        <fullName evidence="1">Uncharacterized protein</fullName>
    </submittedName>
</protein>
<organism evidence="1 2">
    <name type="scientific">Shigella phage MK-13</name>
    <dbReference type="NCBI Taxonomy" id="2530042"/>
    <lineage>
        <taxon>Viruses</taxon>
        <taxon>Duplodnaviria</taxon>
        <taxon>Heunggongvirae</taxon>
        <taxon>Uroviricota</taxon>
        <taxon>Caudoviricetes</taxon>
        <taxon>Pantevenvirales</taxon>
        <taxon>Ackermannviridae</taxon>
        <taxon>Aglimvirinae</taxon>
        <taxon>Agtrevirus</taxon>
        <taxon>Agtrevirus MK13</taxon>
    </lineage>
</organism>
<accession>A0A513QBU8</accession>
<dbReference type="EMBL" id="MK509462">
    <property type="protein sequence ID" value="QBJ04418.1"/>
    <property type="molecule type" value="Genomic_DNA"/>
</dbReference>
<name>A0A513QBU8_9CAUD</name>
<gene>
    <name evidence="1" type="ORF">MK13_00189</name>
</gene>
<dbReference type="Proteomes" id="UP000320418">
    <property type="component" value="Segment"/>
</dbReference>
<keyword evidence="2" id="KW-1185">Reference proteome</keyword>
<proteinExistence type="predicted"/>
<evidence type="ECO:0000313" key="1">
    <source>
        <dbReference type="EMBL" id="QBJ04418.1"/>
    </source>
</evidence>
<reference evidence="1 2" key="1">
    <citation type="submission" date="2019-02" db="EMBL/GenBank/DDBJ databases">
        <title>Prevalence of Shigella boydii in Bangladesh: Isolation and characterization of a rare phage that can robustly identify Shigella boydii type 1.</title>
        <authorList>
            <person name="Akter M."/>
            <person name="Brown N."/>
            <person name="Clokie M."/>
            <person name="Yeasmin M."/>
            <person name="Tareq T."/>
            <person name="Baddam R."/>
            <person name="Azad M.A.K."/>
            <person name="Ghosh A.N."/>
            <person name="Ahmed N."/>
            <person name="Talukder K.A."/>
        </authorList>
    </citation>
    <scope>NUCLEOTIDE SEQUENCE [LARGE SCALE GENOMIC DNA]</scope>
</reference>
<sequence>MSRAVIQASSGALWVADRIPNKVFPQFQEELEQAMLAVLEKYGYDVEVRTSFREVMPVVVTR</sequence>
<evidence type="ECO:0000313" key="2">
    <source>
        <dbReference type="Proteomes" id="UP000320418"/>
    </source>
</evidence>